<reference evidence="4" key="1">
    <citation type="submission" date="2021-06" db="EMBL/GenBank/DDBJ databases">
        <authorList>
            <person name="Hodson N. C."/>
            <person name="Mongue J. A."/>
            <person name="Jaron S. K."/>
        </authorList>
    </citation>
    <scope>NUCLEOTIDE SEQUENCE</scope>
</reference>
<keyword evidence="1" id="KW-0479">Metal-binding</keyword>
<organism evidence="4 5">
    <name type="scientific">Allacma fusca</name>
    <dbReference type="NCBI Taxonomy" id="39272"/>
    <lineage>
        <taxon>Eukaryota</taxon>
        <taxon>Metazoa</taxon>
        <taxon>Ecdysozoa</taxon>
        <taxon>Arthropoda</taxon>
        <taxon>Hexapoda</taxon>
        <taxon>Collembola</taxon>
        <taxon>Symphypleona</taxon>
        <taxon>Sminthuridae</taxon>
        <taxon>Allacma</taxon>
    </lineage>
</organism>
<proteinExistence type="predicted"/>
<dbReference type="InterPro" id="IPR006330">
    <property type="entry name" value="Ado/ade_deaminase"/>
</dbReference>
<dbReference type="GO" id="GO:0046103">
    <property type="term" value="P:inosine biosynthetic process"/>
    <property type="evidence" value="ECO:0007669"/>
    <property type="project" value="TreeGrafter"/>
</dbReference>
<evidence type="ECO:0000256" key="2">
    <source>
        <dbReference type="ARBA" id="ARBA00022801"/>
    </source>
</evidence>
<dbReference type="GO" id="GO:0005615">
    <property type="term" value="C:extracellular space"/>
    <property type="evidence" value="ECO:0007669"/>
    <property type="project" value="TreeGrafter"/>
</dbReference>
<dbReference type="GO" id="GO:0046872">
    <property type="term" value="F:metal ion binding"/>
    <property type="evidence" value="ECO:0007669"/>
    <property type="project" value="UniProtKB-KW"/>
</dbReference>
<evidence type="ECO:0000313" key="5">
    <source>
        <dbReference type="Proteomes" id="UP000708208"/>
    </source>
</evidence>
<keyword evidence="5" id="KW-1185">Reference proteome</keyword>
<evidence type="ECO:0000256" key="1">
    <source>
        <dbReference type="ARBA" id="ARBA00022723"/>
    </source>
</evidence>
<evidence type="ECO:0000259" key="3">
    <source>
        <dbReference type="Pfam" id="PF00962"/>
    </source>
</evidence>
<dbReference type="InterPro" id="IPR001365">
    <property type="entry name" value="A_deaminase_dom"/>
</dbReference>
<feature type="domain" description="Adenosine deaminase" evidence="3">
    <location>
        <begin position="5"/>
        <end position="138"/>
    </location>
</feature>
<dbReference type="EMBL" id="CAJVCH010531039">
    <property type="protein sequence ID" value="CAG7823926.1"/>
    <property type="molecule type" value="Genomic_DNA"/>
</dbReference>
<keyword evidence="2" id="KW-0378">Hydrolase</keyword>
<dbReference type="Pfam" id="PF00962">
    <property type="entry name" value="A_deaminase"/>
    <property type="match status" value="1"/>
</dbReference>
<dbReference type="Proteomes" id="UP000708208">
    <property type="component" value="Unassembled WGS sequence"/>
</dbReference>
<dbReference type="AlphaFoldDB" id="A0A8J2L034"/>
<dbReference type="GO" id="GO:0006154">
    <property type="term" value="P:adenosine catabolic process"/>
    <property type="evidence" value="ECO:0007669"/>
    <property type="project" value="TreeGrafter"/>
</dbReference>
<sequence>INEAVEMKSRFPDFFAGFDLVGKESLGSSLLGFLPQLLKAAESGIKFFFHAGETAWHGTEIDENLFDAILLNATRIGHAYALASHPYLAQEVQQRGIAVENCPISNQVLKLVDDFRNHPVVPLMTEGFPLVIGSDDPGEN</sequence>
<dbReference type="PANTHER" id="PTHR11409">
    <property type="entry name" value="ADENOSINE DEAMINASE"/>
    <property type="match status" value="1"/>
</dbReference>
<dbReference type="OrthoDB" id="7202371at2759"/>
<protein>
    <recommendedName>
        <fullName evidence="3">Adenosine deaminase domain-containing protein</fullName>
    </recommendedName>
</protein>
<feature type="non-terminal residue" evidence="4">
    <location>
        <position position="1"/>
    </location>
</feature>
<gene>
    <name evidence="4" type="ORF">AFUS01_LOCUS34113</name>
</gene>
<name>A0A8J2L034_9HEXA</name>
<evidence type="ECO:0000313" key="4">
    <source>
        <dbReference type="EMBL" id="CAG7823926.1"/>
    </source>
</evidence>
<accession>A0A8J2L034</accession>
<comment type="caution">
    <text evidence="4">The sequence shown here is derived from an EMBL/GenBank/DDBJ whole genome shotgun (WGS) entry which is preliminary data.</text>
</comment>
<dbReference type="GO" id="GO:0004000">
    <property type="term" value="F:adenosine deaminase activity"/>
    <property type="evidence" value="ECO:0007669"/>
    <property type="project" value="TreeGrafter"/>
</dbReference>
<dbReference type="PANTHER" id="PTHR11409:SF39">
    <property type="entry name" value="ADENOSINE DEAMINASE 2"/>
    <property type="match status" value="1"/>
</dbReference>